<dbReference type="Gene3D" id="1.10.30.50">
    <property type="match status" value="1"/>
</dbReference>
<gene>
    <name evidence="2" type="ORF">ETP43_16805</name>
</gene>
<accession>A0A4Q1RDE8</accession>
<evidence type="ECO:0000256" key="1">
    <source>
        <dbReference type="SAM" id="Phobius"/>
    </source>
</evidence>
<keyword evidence="3" id="KW-1185">Reference proteome</keyword>
<reference evidence="2 3" key="1">
    <citation type="submission" date="2019-01" db="EMBL/GenBank/DDBJ databases">
        <title>Blautia sp. nov. KGMB01111 isolated human feces.</title>
        <authorList>
            <person name="Park J.-E."/>
            <person name="Kim J.-S."/>
            <person name="Park S.-H."/>
        </authorList>
    </citation>
    <scope>NUCLEOTIDE SEQUENCE [LARGE SCALE GENOMIC DNA]</scope>
    <source>
        <strain evidence="2 3">KGMB01111</strain>
    </source>
</reference>
<dbReference type="AlphaFoldDB" id="A0A4Q1RDE8"/>
<protein>
    <submittedName>
        <fullName evidence="2">HNH endonuclease</fullName>
    </submittedName>
</protein>
<dbReference type="Proteomes" id="UP000290106">
    <property type="component" value="Unassembled WGS sequence"/>
</dbReference>
<dbReference type="EMBL" id="SDKC01000002">
    <property type="protein sequence ID" value="RXS72637.1"/>
    <property type="molecule type" value="Genomic_DNA"/>
</dbReference>
<proteinExistence type="predicted"/>
<keyword evidence="1" id="KW-0812">Transmembrane</keyword>
<keyword evidence="1" id="KW-1133">Transmembrane helix</keyword>
<feature type="transmembrane region" description="Helical" evidence="1">
    <location>
        <begin position="166"/>
        <end position="190"/>
    </location>
</feature>
<keyword evidence="2" id="KW-0378">Hydrolase</keyword>
<organism evidence="2 3">
    <name type="scientific">Blautia faecicola</name>
    <dbReference type="NCBI Taxonomy" id="2509240"/>
    <lineage>
        <taxon>Bacteria</taxon>
        <taxon>Bacillati</taxon>
        <taxon>Bacillota</taxon>
        <taxon>Clostridia</taxon>
        <taxon>Lachnospirales</taxon>
        <taxon>Lachnospiraceae</taxon>
        <taxon>Blautia</taxon>
    </lineage>
</organism>
<sequence>MNKEIYVFELHPREYGFSKSKKGWEKKFPPLSRKSQFKYTFRADKSMISVYRQRAKQMHVDCHAYKREYARNNTYRKKFMEKHPPIAGRYRCWYCGKRCRNITVDHIYPVKQVQTDERLQRKLKRKGIRNVNDEKNLAFCCEKCNKKKGKTIGNYPRKAAFGKHEMYWVLVGIVRIFIILIVIGLCLCFLKPNTAVGQFLVDLFRKIKIS</sequence>
<keyword evidence="2" id="KW-0255">Endonuclease</keyword>
<name>A0A4Q1RDE8_9FIRM</name>
<dbReference type="GO" id="GO:0004519">
    <property type="term" value="F:endonuclease activity"/>
    <property type="evidence" value="ECO:0007669"/>
    <property type="project" value="UniProtKB-KW"/>
</dbReference>
<dbReference type="InterPro" id="IPR003615">
    <property type="entry name" value="HNH_nuc"/>
</dbReference>
<evidence type="ECO:0000313" key="3">
    <source>
        <dbReference type="Proteomes" id="UP000290106"/>
    </source>
</evidence>
<dbReference type="RefSeq" id="WP_129259751.1">
    <property type="nucleotide sequence ID" value="NZ_SDKC01000002.1"/>
</dbReference>
<keyword evidence="2" id="KW-0540">Nuclease</keyword>
<dbReference type="OrthoDB" id="9802901at2"/>
<dbReference type="CDD" id="cd00085">
    <property type="entry name" value="HNHc"/>
    <property type="match status" value="1"/>
</dbReference>
<evidence type="ECO:0000313" key="2">
    <source>
        <dbReference type="EMBL" id="RXS72637.1"/>
    </source>
</evidence>
<comment type="caution">
    <text evidence="2">The sequence shown here is derived from an EMBL/GenBank/DDBJ whole genome shotgun (WGS) entry which is preliminary data.</text>
</comment>
<keyword evidence="1" id="KW-0472">Membrane</keyword>